<dbReference type="Proteomes" id="UP000244913">
    <property type="component" value="Unassembled WGS sequence"/>
</dbReference>
<name>A0A2T9J806_9CAUL</name>
<dbReference type="EMBL" id="QDKP01000049">
    <property type="protein sequence ID" value="PVM77667.1"/>
    <property type="molecule type" value="Genomic_DNA"/>
</dbReference>
<evidence type="ECO:0000256" key="1">
    <source>
        <dbReference type="SAM" id="Coils"/>
    </source>
</evidence>
<keyword evidence="4" id="KW-1185">Reference proteome</keyword>
<accession>A0A2T9J806</accession>
<sequence length="292" mass="31852">MALAASLSLFLGLGFTAALADDVLTPEAIAAFEQRLEGARIAQAGVAERVACFEAQDAAMVAQRDADQLRLGTLVAHKKALEGELVQRRDEYDGFLREYNEAHGLVSQLAADLDDLRRYKAAKDEALRRCKQSWALFGFMCDFSMEIAKLIGQIHDNDDQIARAEQRMTNAVAGMQKANERYDQSQTLLNEAVSDAVLTTDQINLAEASISRLKAALAILRPEAQQNVELLGQFSGALRDAGRVDTADGRARTARLVRTLAGKIDGVQEKASSLQERAGKLLTPQQLSACFK</sequence>
<keyword evidence="1" id="KW-0175">Coiled coil</keyword>
<feature type="coiled-coil region" evidence="1">
    <location>
        <begin position="147"/>
        <end position="195"/>
    </location>
</feature>
<keyword evidence="2" id="KW-0732">Signal</keyword>
<evidence type="ECO:0000256" key="2">
    <source>
        <dbReference type="SAM" id="SignalP"/>
    </source>
</evidence>
<proteinExistence type="predicted"/>
<feature type="chain" id="PRO_5015705251" evidence="2">
    <location>
        <begin position="21"/>
        <end position="292"/>
    </location>
</feature>
<feature type="signal peptide" evidence="2">
    <location>
        <begin position="1"/>
        <end position="20"/>
    </location>
</feature>
<gene>
    <name evidence="3" type="ORF">DDF65_17265</name>
</gene>
<comment type="caution">
    <text evidence="3">The sequence shown here is derived from an EMBL/GenBank/DDBJ whole genome shotgun (WGS) entry which is preliminary data.</text>
</comment>
<dbReference type="AlphaFoldDB" id="A0A2T9J806"/>
<evidence type="ECO:0000313" key="3">
    <source>
        <dbReference type="EMBL" id="PVM77667.1"/>
    </source>
</evidence>
<evidence type="ECO:0000313" key="4">
    <source>
        <dbReference type="Proteomes" id="UP000244913"/>
    </source>
</evidence>
<reference evidence="3 4" key="1">
    <citation type="submission" date="2018-04" db="EMBL/GenBank/DDBJ databases">
        <title>The genome sequence of Caulobacter sp. 736.</title>
        <authorList>
            <person name="Gao J."/>
            <person name="Sun J."/>
        </authorList>
    </citation>
    <scope>NUCLEOTIDE SEQUENCE [LARGE SCALE GENOMIC DNA]</scope>
    <source>
        <strain evidence="3 4">736</strain>
    </source>
</reference>
<organism evidence="3 4">
    <name type="scientific">Caulobacter radicis</name>
    <dbReference type="NCBI Taxonomy" id="2172650"/>
    <lineage>
        <taxon>Bacteria</taxon>
        <taxon>Pseudomonadati</taxon>
        <taxon>Pseudomonadota</taxon>
        <taxon>Alphaproteobacteria</taxon>
        <taxon>Caulobacterales</taxon>
        <taxon>Caulobacteraceae</taxon>
        <taxon>Caulobacter</taxon>
    </lineage>
</organism>
<protein>
    <submittedName>
        <fullName evidence="3">Uncharacterized protein</fullName>
    </submittedName>
</protein>